<accession>A0ABQ1AYI6</accession>
<comment type="caution">
    <text evidence="1">The sequence shown here is derived from an EMBL/GenBank/DDBJ whole genome shotgun (WGS) entry which is preliminary data.</text>
</comment>
<sequence length="131" mass="14590">MALRDHHLNSEPEPPHCIACIFWYMDNKPLSAWGARVSLSATISLLTTSYTAALMHGVSQFIGQLKWIHFKTGSRKLSDFGTFDEASRGGIWGSIMLLTTVKLNLATIGAFITIMRLTFAPFAQQVVLFEQ</sequence>
<keyword evidence="2" id="KW-1185">Reference proteome</keyword>
<dbReference type="Pfam" id="PF11374">
    <property type="entry name" value="DUF3176"/>
    <property type="match status" value="1"/>
</dbReference>
<dbReference type="PANTHER" id="PTHR35394">
    <property type="entry name" value="DUF3176 DOMAIN-CONTAINING PROTEIN"/>
    <property type="match status" value="1"/>
</dbReference>
<dbReference type="EMBL" id="BLKI01000076">
    <property type="protein sequence ID" value="GFF90429.1"/>
    <property type="molecule type" value="Genomic_DNA"/>
</dbReference>
<evidence type="ECO:0000313" key="2">
    <source>
        <dbReference type="Proteomes" id="UP000465220"/>
    </source>
</evidence>
<reference evidence="1 2" key="1">
    <citation type="submission" date="2020-01" db="EMBL/GenBank/DDBJ databases">
        <title>Draft genome sequence of Aspergillus lentulus IFM 60648.</title>
        <authorList>
            <person name="Takahashi H."/>
            <person name="Yaguchi T."/>
        </authorList>
    </citation>
    <scope>NUCLEOTIDE SEQUENCE [LARGE SCALE GENOMIC DNA]</scope>
    <source>
        <strain evidence="1 2">IFM 60648</strain>
    </source>
</reference>
<evidence type="ECO:0000313" key="1">
    <source>
        <dbReference type="EMBL" id="GFF90429.1"/>
    </source>
</evidence>
<proteinExistence type="predicted"/>
<protein>
    <submittedName>
        <fullName evidence="1">Uncharacterized protein</fullName>
    </submittedName>
</protein>
<dbReference type="Proteomes" id="UP000465220">
    <property type="component" value="Unassembled WGS sequence"/>
</dbReference>
<dbReference type="InterPro" id="IPR021514">
    <property type="entry name" value="DUF3176"/>
</dbReference>
<organism evidence="1 2">
    <name type="scientific">Aspergillus lentulus</name>
    <dbReference type="NCBI Taxonomy" id="293939"/>
    <lineage>
        <taxon>Eukaryota</taxon>
        <taxon>Fungi</taxon>
        <taxon>Dikarya</taxon>
        <taxon>Ascomycota</taxon>
        <taxon>Pezizomycotina</taxon>
        <taxon>Eurotiomycetes</taxon>
        <taxon>Eurotiomycetidae</taxon>
        <taxon>Eurotiales</taxon>
        <taxon>Aspergillaceae</taxon>
        <taxon>Aspergillus</taxon>
        <taxon>Aspergillus subgen. Fumigati</taxon>
    </lineage>
</organism>
<gene>
    <name evidence="1" type="ORF">IFM60648_09061</name>
</gene>
<dbReference type="PANTHER" id="PTHR35394:SF5">
    <property type="entry name" value="DUF3176 DOMAIN-CONTAINING PROTEIN"/>
    <property type="match status" value="1"/>
</dbReference>
<name>A0ABQ1AYI6_ASPLE</name>